<dbReference type="Proteomes" id="UP001187192">
    <property type="component" value="Unassembled WGS sequence"/>
</dbReference>
<organism evidence="1 2">
    <name type="scientific">Ficus carica</name>
    <name type="common">Common fig</name>
    <dbReference type="NCBI Taxonomy" id="3494"/>
    <lineage>
        <taxon>Eukaryota</taxon>
        <taxon>Viridiplantae</taxon>
        <taxon>Streptophyta</taxon>
        <taxon>Embryophyta</taxon>
        <taxon>Tracheophyta</taxon>
        <taxon>Spermatophyta</taxon>
        <taxon>Magnoliopsida</taxon>
        <taxon>eudicotyledons</taxon>
        <taxon>Gunneridae</taxon>
        <taxon>Pentapetalae</taxon>
        <taxon>rosids</taxon>
        <taxon>fabids</taxon>
        <taxon>Rosales</taxon>
        <taxon>Moraceae</taxon>
        <taxon>Ficeae</taxon>
        <taxon>Ficus</taxon>
    </lineage>
</organism>
<keyword evidence="2" id="KW-1185">Reference proteome</keyword>
<gene>
    <name evidence="1" type="ORF">TIFTF001_034309</name>
</gene>
<dbReference type="AlphaFoldDB" id="A0AA88DZN9"/>
<proteinExistence type="predicted"/>
<sequence>MYANEMAMQQAIFELLPNLKFVPIIPPDDLVPPCSLMNLLPLQVDDDVADDDDEIANLGN</sequence>
<reference evidence="1" key="1">
    <citation type="submission" date="2023-07" db="EMBL/GenBank/DDBJ databases">
        <title>draft genome sequence of fig (Ficus carica).</title>
        <authorList>
            <person name="Takahashi T."/>
            <person name="Nishimura K."/>
        </authorList>
    </citation>
    <scope>NUCLEOTIDE SEQUENCE</scope>
</reference>
<dbReference type="EMBL" id="BTGU01000221">
    <property type="protein sequence ID" value="GMN65237.1"/>
    <property type="molecule type" value="Genomic_DNA"/>
</dbReference>
<accession>A0AA88DZN9</accession>
<comment type="caution">
    <text evidence="1">The sequence shown here is derived from an EMBL/GenBank/DDBJ whole genome shotgun (WGS) entry which is preliminary data.</text>
</comment>
<name>A0AA88DZN9_FICCA</name>
<protein>
    <submittedName>
        <fullName evidence="1">Uncharacterized protein</fullName>
    </submittedName>
</protein>
<evidence type="ECO:0000313" key="1">
    <source>
        <dbReference type="EMBL" id="GMN65237.1"/>
    </source>
</evidence>
<evidence type="ECO:0000313" key="2">
    <source>
        <dbReference type="Proteomes" id="UP001187192"/>
    </source>
</evidence>